<dbReference type="AlphaFoldDB" id="C9YAY6"/>
<dbReference type="GO" id="GO:0006081">
    <property type="term" value="P:aldehyde metabolic process"/>
    <property type="evidence" value="ECO:0007669"/>
    <property type="project" value="InterPro"/>
</dbReference>
<evidence type="ECO:0000256" key="2">
    <source>
        <dbReference type="ARBA" id="ARBA00023002"/>
    </source>
</evidence>
<evidence type="ECO:0000313" key="9">
    <source>
        <dbReference type="EMBL" id="CBA29581.1"/>
    </source>
</evidence>
<dbReference type="PANTHER" id="PTHR43570">
    <property type="entry name" value="ALDEHYDE DEHYDROGENASE"/>
    <property type="match status" value="1"/>
</dbReference>
<dbReference type="InterPro" id="IPR016163">
    <property type="entry name" value="Ald_DH_C"/>
</dbReference>
<evidence type="ECO:0000256" key="4">
    <source>
        <dbReference type="PIRNR" id="PIRNR036492"/>
    </source>
</evidence>
<proteinExistence type="inferred from homology"/>
<feature type="active site" evidence="5 6">
    <location>
        <position position="223"/>
    </location>
</feature>
<evidence type="ECO:0000256" key="6">
    <source>
        <dbReference type="PROSITE-ProRule" id="PRU10007"/>
    </source>
</evidence>
<dbReference type="Gene3D" id="3.40.605.10">
    <property type="entry name" value="Aldehyde Dehydrogenase, Chain A, domain 1"/>
    <property type="match status" value="1"/>
</dbReference>
<reference evidence="9" key="1">
    <citation type="journal article" date="2010" name="Nature">
        <title>The dynamic genome of Hydra.</title>
        <authorList>
            <person name="Chapman J.A."/>
            <person name="Kirkness E.F."/>
            <person name="Simakov O."/>
            <person name="Hampson S.E."/>
            <person name="Mitros T."/>
            <person name="Weinmaier T."/>
            <person name="Rattei T."/>
            <person name="Balasubramanian P.G."/>
            <person name="Borman J."/>
            <person name="Busam D."/>
            <person name="Disbennett K."/>
            <person name="Pfannkoch C."/>
            <person name="Sumin N."/>
            <person name="Sutton G."/>
            <person name="Viswanathan L."/>
            <person name="Walenz B."/>
            <person name="Goodstein D.M."/>
            <person name="Hellsten U."/>
            <person name="Kawashima T."/>
            <person name="Prochnik S.E."/>
            <person name="Putnam N.H."/>
            <person name="Shu S."/>
            <person name="Blumberg B."/>
            <person name="Dana C.E."/>
            <person name="Gee L."/>
            <person name="Kibler D.F."/>
            <person name="Law L."/>
            <person name="Lindgens D."/>
            <person name="Martinez D.E."/>
            <person name="Peng J."/>
            <person name="Wigge P.A."/>
            <person name="Bertulat B."/>
            <person name="Guder C."/>
            <person name="Nakamura Y."/>
            <person name="Ozbek S."/>
            <person name="Watanabe H."/>
            <person name="Khalturin K."/>
            <person name="Hemmrich G."/>
            <person name="Franke A."/>
            <person name="Augustin R."/>
            <person name="Fraune S."/>
            <person name="Hayakawa E."/>
            <person name="Hayakawa S."/>
            <person name="Hirose M."/>
            <person name="Hwang J."/>
            <person name="Ikeo K."/>
            <person name="Nishimiya-Fujisawa C."/>
            <person name="Ogura A."/>
            <person name="Takahashi T."/>
            <person name="Steinmetz P.R."/>
            <person name="Zhang X."/>
            <person name="Aufschnaiter R."/>
            <person name="Eder M.K."/>
            <person name="Gorny A.K."/>
            <person name="Salvenmoser W."/>
            <person name="Heimberg A.M."/>
            <person name="Wheeler B.M."/>
            <person name="Peterson K.J."/>
            <person name="Boettger A."/>
            <person name="Tischler P."/>
            <person name="Wolf A."/>
            <person name="Gojobori T."/>
            <person name="Remington K.A."/>
            <person name="Strausberg R.L."/>
            <person name="Venter J."/>
            <person name="Technau U."/>
            <person name="Hobmayer B."/>
            <person name="Bosch T.C."/>
            <person name="Holstein T.W."/>
            <person name="Fujisawa T."/>
            <person name="Bode H.R."/>
            <person name="David C.N."/>
            <person name="Rokhsar D.S."/>
            <person name="Steele R.E."/>
        </authorList>
    </citation>
    <scope>NUCLEOTIDE SEQUENCE</scope>
</reference>
<dbReference type="PROSITE" id="PS00070">
    <property type="entry name" value="ALDEHYDE_DEHYDR_CYS"/>
    <property type="match status" value="1"/>
</dbReference>
<dbReference type="InterPro" id="IPR016161">
    <property type="entry name" value="Ald_DH/histidinol_DH"/>
</dbReference>
<keyword evidence="3" id="KW-0520">NAD</keyword>
<keyword evidence="2 4" id="KW-0560">Oxidoreductase</keyword>
<feature type="active site" evidence="5">
    <location>
        <position position="257"/>
    </location>
</feature>
<dbReference type="GO" id="GO:0005737">
    <property type="term" value="C:cytoplasm"/>
    <property type="evidence" value="ECO:0007669"/>
    <property type="project" value="TreeGrafter"/>
</dbReference>
<sequence>MEPRMNSPFQDADPQLMQTTFEAQRATALAWRQSTAAERIERLERLRTSLLAHKEALYEAFAADFHKPRFEVDGTEIVPSLDEIRHNIKCLKGWMRPTRIRATELTMGNSAHVQYQPRGRCLIIAPWNYPLYLMLSPLVSALAAGNTAILKPSEMAPRVAQVLASIVAKAFPAHEVALFEGALATSQALLAMPFDHIFFTGSPAVGKVVMAAAAKNLTSVTLELGGKSPTIVDETADLQKAAETILWGKFVNAGQTCVAPDYLYVHASVRDAFVAACQAILKARYGDSAQSQRSNADFTHIINQRHTQRIEGLLKDATSRGARVLSGGEVDTAGNYIAPTLVDNVPMDSTLMQEEIFGPVLPIIPYTDLQQVITSINADQKPLALYIWSSNQSNIDTVLTNTSSGGACVNHCVLHVAHGNLPFGGVNNSGIGSSHGIYGFKAFSHERAVLKGGWLPSIRMFFPPYTAGRTKLLNFLVSWVSR</sequence>
<dbReference type="CDD" id="cd07134">
    <property type="entry name" value="ALDH_AlkH-like"/>
    <property type="match status" value="1"/>
</dbReference>
<dbReference type="Gene3D" id="3.40.309.10">
    <property type="entry name" value="Aldehyde Dehydrogenase, Chain A, domain 2"/>
    <property type="match status" value="1"/>
</dbReference>
<evidence type="ECO:0000256" key="5">
    <source>
        <dbReference type="PIRSR" id="PIRSR036492-1"/>
    </source>
</evidence>
<comment type="similarity">
    <text evidence="1 4 7">Belongs to the aldehyde dehydrogenase family.</text>
</comment>
<dbReference type="InterPro" id="IPR016160">
    <property type="entry name" value="Ald_DH_CS_CYS"/>
</dbReference>
<dbReference type="InterPro" id="IPR012394">
    <property type="entry name" value="Aldehyde_DH_NAD(P)"/>
</dbReference>
<dbReference type="PIRSF" id="PIRSF036492">
    <property type="entry name" value="ALDH"/>
    <property type="match status" value="1"/>
</dbReference>
<feature type="domain" description="Aldehyde dehydrogenase" evidence="8">
    <location>
        <begin position="10"/>
        <end position="448"/>
    </location>
</feature>
<dbReference type="FunFam" id="3.40.309.10:FF:000025">
    <property type="entry name" value="Aldehyde dehydrogenase"/>
    <property type="match status" value="1"/>
</dbReference>
<dbReference type="PROSITE" id="PS00687">
    <property type="entry name" value="ALDEHYDE_DEHYDR_GLU"/>
    <property type="match status" value="1"/>
</dbReference>
<dbReference type="PANTHER" id="PTHR43570:SF20">
    <property type="entry name" value="ALDEHYDE DEHYDROGENASE ALDX-RELATED"/>
    <property type="match status" value="1"/>
</dbReference>
<protein>
    <recommendedName>
        <fullName evidence="4">Aldehyde dehydrogenase</fullName>
    </recommendedName>
</protein>
<name>C9YAY6_CURXX</name>
<dbReference type="InterPro" id="IPR029510">
    <property type="entry name" value="Ald_DH_CS_GLU"/>
</dbReference>
<accession>C9YAY6</accession>
<gene>
    <name evidence="9" type="primary">alkH</name>
    <name evidence="9" type="ORF">Csp_A12870</name>
</gene>
<evidence type="ECO:0000259" key="8">
    <source>
        <dbReference type="Pfam" id="PF00171"/>
    </source>
</evidence>
<dbReference type="GO" id="GO:0004029">
    <property type="term" value="F:aldehyde dehydrogenase (NAD+) activity"/>
    <property type="evidence" value="ECO:0007669"/>
    <property type="project" value="TreeGrafter"/>
</dbReference>
<evidence type="ECO:0000256" key="3">
    <source>
        <dbReference type="ARBA" id="ARBA00023027"/>
    </source>
</evidence>
<dbReference type="FunFam" id="3.40.605.10:FF:000004">
    <property type="entry name" value="Aldehyde dehydrogenase"/>
    <property type="match status" value="1"/>
</dbReference>
<organism evidence="9">
    <name type="scientific">Curvibacter symbiont subsp. Hydra magnipapillata</name>
    <dbReference type="NCBI Taxonomy" id="667019"/>
    <lineage>
        <taxon>Bacteria</taxon>
        <taxon>Pseudomonadati</taxon>
        <taxon>Pseudomonadota</taxon>
        <taxon>Betaproteobacteria</taxon>
        <taxon>Burkholderiales</taxon>
        <taxon>Comamonadaceae</taxon>
        <taxon>Curvibacter</taxon>
    </lineage>
</organism>
<dbReference type="InterPro" id="IPR015590">
    <property type="entry name" value="Aldehyde_DH_dom"/>
</dbReference>
<dbReference type="InterPro" id="IPR016162">
    <property type="entry name" value="Ald_DH_N"/>
</dbReference>
<dbReference type="EMBL" id="FN543104">
    <property type="protein sequence ID" value="CBA29581.1"/>
    <property type="molecule type" value="Genomic_DNA"/>
</dbReference>
<evidence type="ECO:0000256" key="7">
    <source>
        <dbReference type="RuleBase" id="RU003345"/>
    </source>
</evidence>
<dbReference type="SUPFAM" id="SSF53720">
    <property type="entry name" value="ALDH-like"/>
    <property type="match status" value="1"/>
</dbReference>
<evidence type="ECO:0000256" key="1">
    <source>
        <dbReference type="ARBA" id="ARBA00009986"/>
    </source>
</evidence>
<dbReference type="Pfam" id="PF00171">
    <property type="entry name" value="Aldedh"/>
    <property type="match status" value="1"/>
</dbReference>